<dbReference type="OrthoDB" id="5198790at2"/>
<keyword evidence="1" id="KW-0812">Transmembrane</keyword>
<evidence type="ECO:0000313" key="2">
    <source>
        <dbReference type="EMBL" id="RZU54418.1"/>
    </source>
</evidence>
<keyword evidence="3" id="KW-1185">Reference proteome</keyword>
<dbReference type="Proteomes" id="UP000292564">
    <property type="component" value="Unassembled WGS sequence"/>
</dbReference>
<evidence type="ECO:0000313" key="3">
    <source>
        <dbReference type="Proteomes" id="UP000292564"/>
    </source>
</evidence>
<proteinExistence type="predicted"/>
<name>A0A4Q7ZT68_9ACTN</name>
<accession>A0A4Q7ZT68</accession>
<comment type="caution">
    <text evidence="2">The sequence shown here is derived from an EMBL/GenBank/DDBJ whole genome shotgun (WGS) entry which is preliminary data.</text>
</comment>
<feature type="transmembrane region" description="Helical" evidence="1">
    <location>
        <begin position="190"/>
        <end position="206"/>
    </location>
</feature>
<feature type="transmembrane region" description="Helical" evidence="1">
    <location>
        <begin position="252"/>
        <end position="271"/>
    </location>
</feature>
<keyword evidence="1" id="KW-1133">Transmembrane helix</keyword>
<feature type="transmembrane region" description="Helical" evidence="1">
    <location>
        <begin position="311"/>
        <end position="333"/>
    </location>
</feature>
<evidence type="ECO:0000256" key="1">
    <source>
        <dbReference type="SAM" id="Phobius"/>
    </source>
</evidence>
<organism evidence="2 3">
    <name type="scientific">Krasilnikovia cinnamomea</name>
    <dbReference type="NCBI Taxonomy" id="349313"/>
    <lineage>
        <taxon>Bacteria</taxon>
        <taxon>Bacillati</taxon>
        <taxon>Actinomycetota</taxon>
        <taxon>Actinomycetes</taxon>
        <taxon>Micromonosporales</taxon>
        <taxon>Micromonosporaceae</taxon>
        <taxon>Krasilnikovia</taxon>
    </lineage>
</organism>
<feature type="transmembrane region" description="Helical" evidence="1">
    <location>
        <begin position="218"/>
        <end position="240"/>
    </location>
</feature>
<dbReference type="EMBL" id="SHKY01000001">
    <property type="protein sequence ID" value="RZU54418.1"/>
    <property type="molecule type" value="Genomic_DNA"/>
</dbReference>
<dbReference type="RefSeq" id="WP_130512773.1">
    <property type="nucleotide sequence ID" value="NZ_SHKY01000001.1"/>
</dbReference>
<keyword evidence="1" id="KW-0472">Membrane</keyword>
<sequence>MSSLLEQRYRTVLRLLPADYRQAWGDDMVASFMQAAYAAAPEDPEGVEISRPSFAEAASIAALALRLRLGGSGAAPRPFSWGEAVRRVALIGLLAQAAGALSGVILLTWALKQLPGAMPLPDATPAFGGNRWLALWSFTVLLWLPAYLSAVHGHHRAARLLAAVAFLPVLVGGVLTMTDAAQGGVTATRVAWLVLPAVPLLALAAFGPDAPRMRTRPWLIALPVGTVVLVAVGLAAQPWPGREQLVLALADWPGLWSAGVTAAAVACLSVGRRDRLPVWPLALALLVPPVLALRVITVLDYVRMGAYTHDTAVAVTIGVIQSVVLVTVGAVLAGTAAHRLRRLPAPTDTAHHHTAATTG</sequence>
<feature type="transmembrane region" description="Helical" evidence="1">
    <location>
        <begin position="131"/>
        <end position="148"/>
    </location>
</feature>
<gene>
    <name evidence="2" type="ORF">EV385_6369</name>
</gene>
<protein>
    <submittedName>
        <fullName evidence="2">Uncharacterized protein</fullName>
    </submittedName>
</protein>
<feature type="transmembrane region" description="Helical" evidence="1">
    <location>
        <begin position="160"/>
        <end position="178"/>
    </location>
</feature>
<feature type="transmembrane region" description="Helical" evidence="1">
    <location>
        <begin position="278"/>
        <end position="299"/>
    </location>
</feature>
<feature type="transmembrane region" description="Helical" evidence="1">
    <location>
        <begin position="88"/>
        <end position="111"/>
    </location>
</feature>
<reference evidence="2 3" key="1">
    <citation type="submission" date="2019-02" db="EMBL/GenBank/DDBJ databases">
        <title>Sequencing the genomes of 1000 actinobacteria strains.</title>
        <authorList>
            <person name="Klenk H.-P."/>
        </authorList>
    </citation>
    <scope>NUCLEOTIDE SEQUENCE [LARGE SCALE GENOMIC DNA]</scope>
    <source>
        <strain evidence="2 3">DSM 45162</strain>
    </source>
</reference>
<dbReference type="AlphaFoldDB" id="A0A4Q7ZT68"/>